<reference evidence="1 2" key="1">
    <citation type="journal article" date="2023" name="Arcadia Sci">
        <title>De novo assembly of a long-read Amblyomma americanum tick genome.</title>
        <authorList>
            <person name="Chou S."/>
            <person name="Poskanzer K.E."/>
            <person name="Rollins M."/>
            <person name="Thuy-Boun P.S."/>
        </authorList>
    </citation>
    <scope>NUCLEOTIDE SEQUENCE [LARGE SCALE GENOMIC DNA]</scope>
    <source>
        <strain evidence="1">F_SG_1</strain>
        <tissue evidence="1">Salivary glands</tissue>
    </source>
</reference>
<organism evidence="1 2">
    <name type="scientific">Amblyomma americanum</name>
    <name type="common">Lone star tick</name>
    <dbReference type="NCBI Taxonomy" id="6943"/>
    <lineage>
        <taxon>Eukaryota</taxon>
        <taxon>Metazoa</taxon>
        <taxon>Ecdysozoa</taxon>
        <taxon>Arthropoda</taxon>
        <taxon>Chelicerata</taxon>
        <taxon>Arachnida</taxon>
        <taxon>Acari</taxon>
        <taxon>Parasitiformes</taxon>
        <taxon>Ixodida</taxon>
        <taxon>Ixodoidea</taxon>
        <taxon>Ixodidae</taxon>
        <taxon>Amblyomminae</taxon>
        <taxon>Amblyomma</taxon>
    </lineage>
</organism>
<evidence type="ECO:0000313" key="1">
    <source>
        <dbReference type="EMBL" id="KAK8762395.1"/>
    </source>
</evidence>
<gene>
    <name evidence="1" type="ORF">V5799_026339</name>
</gene>
<accession>A0AAQ4DIV5</accession>
<proteinExistence type="predicted"/>
<dbReference type="Proteomes" id="UP001321473">
    <property type="component" value="Unassembled WGS sequence"/>
</dbReference>
<comment type="caution">
    <text evidence="1">The sequence shown here is derived from an EMBL/GenBank/DDBJ whole genome shotgun (WGS) entry which is preliminary data.</text>
</comment>
<dbReference type="AlphaFoldDB" id="A0AAQ4DIV5"/>
<keyword evidence="2" id="KW-1185">Reference proteome</keyword>
<sequence>MYTLKGRGKKEAFRNLRLYSAIFAQNPNSHHGRQQQSGCVRAGGERLGWWSESSDEGADPSPQYLGLCMQECPKCLAKTNK</sequence>
<dbReference type="EMBL" id="JARKHS020030126">
    <property type="protein sequence ID" value="KAK8762395.1"/>
    <property type="molecule type" value="Genomic_DNA"/>
</dbReference>
<evidence type="ECO:0000313" key="2">
    <source>
        <dbReference type="Proteomes" id="UP001321473"/>
    </source>
</evidence>
<name>A0AAQ4DIV5_AMBAM</name>
<protein>
    <submittedName>
        <fullName evidence="1">Uncharacterized protein</fullName>
    </submittedName>
</protein>